<reference evidence="2 3" key="1">
    <citation type="journal article" date="2016" name="Mol. Biol. Evol.">
        <title>Comparative Genomics of Early-Diverging Mushroom-Forming Fungi Provides Insights into the Origins of Lignocellulose Decay Capabilities.</title>
        <authorList>
            <person name="Nagy L.G."/>
            <person name="Riley R."/>
            <person name="Tritt A."/>
            <person name="Adam C."/>
            <person name="Daum C."/>
            <person name="Floudas D."/>
            <person name="Sun H."/>
            <person name="Yadav J.S."/>
            <person name="Pangilinan J."/>
            <person name="Larsson K.H."/>
            <person name="Matsuura K."/>
            <person name="Barry K."/>
            <person name="Labutti K."/>
            <person name="Kuo R."/>
            <person name="Ohm R.A."/>
            <person name="Bhattacharya S.S."/>
            <person name="Shirouzu T."/>
            <person name="Yoshinaga Y."/>
            <person name="Martin F.M."/>
            <person name="Grigoriev I.V."/>
            <person name="Hibbett D.S."/>
        </authorList>
    </citation>
    <scope>NUCLEOTIDE SEQUENCE [LARGE SCALE GENOMIC DNA]</scope>
    <source>
        <strain evidence="2 3">HHB14362 ss-1</strain>
    </source>
</reference>
<keyword evidence="1" id="KW-0472">Membrane</keyword>
<dbReference type="InParanoid" id="A0A165R049"/>
<gene>
    <name evidence="2" type="ORF">NEOLEDRAFT_571153</name>
</gene>
<feature type="transmembrane region" description="Helical" evidence="1">
    <location>
        <begin position="6"/>
        <end position="27"/>
    </location>
</feature>
<dbReference type="EMBL" id="KV425588">
    <property type="protein sequence ID" value="KZT23128.1"/>
    <property type="molecule type" value="Genomic_DNA"/>
</dbReference>
<evidence type="ECO:0000313" key="3">
    <source>
        <dbReference type="Proteomes" id="UP000076761"/>
    </source>
</evidence>
<evidence type="ECO:0000256" key="1">
    <source>
        <dbReference type="SAM" id="Phobius"/>
    </source>
</evidence>
<proteinExistence type="predicted"/>
<accession>A0A165R049</accession>
<keyword evidence="1" id="KW-0812">Transmembrane</keyword>
<keyword evidence="3" id="KW-1185">Reference proteome</keyword>
<feature type="transmembrane region" description="Helical" evidence="1">
    <location>
        <begin position="34"/>
        <end position="57"/>
    </location>
</feature>
<dbReference type="Proteomes" id="UP000076761">
    <property type="component" value="Unassembled WGS sequence"/>
</dbReference>
<organism evidence="2 3">
    <name type="scientific">Neolentinus lepideus HHB14362 ss-1</name>
    <dbReference type="NCBI Taxonomy" id="1314782"/>
    <lineage>
        <taxon>Eukaryota</taxon>
        <taxon>Fungi</taxon>
        <taxon>Dikarya</taxon>
        <taxon>Basidiomycota</taxon>
        <taxon>Agaricomycotina</taxon>
        <taxon>Agaricomycetes</taxon>
        <taxon>Gloeophyllales</taxon>
        <taxon>Gloeophyllaceae</taxon>
        <taxon>Neolentinus</taxon>
    </lineage>
</organism>
<protein>
    <submittedName>
        <fullName evidence="2">Uncharacterized protein</fullName>
    </submittedName>
</protein>
<dbReference type="AlphaFoldDB" id="A0A165R049"/>
<evidence type="ECO:0000313" key="2">
    <source>
        <dbReference type="EMBL" id="KZT23128.1"/>
    </source>
</evidence>
<name>A0A165R049_9AGAM</name>
<sequence>MFVAPALGIFDFILILFSGVNIVLLATLGRRPRLVLGIINSSLMLLRSVVQTSFVLYKFNLYARLIAYRNTSIRRTPMSCLVRHLGYLFNSLRM</sequence>
<keyword evidence="1" id="KW-1133">Transmembrane helix</keyword>